<evidence type="ECO:0000313" key="1">
    <source>
        <dbReference type="EMBL" id="NJB99905.1"/>
    </source>
</evidence>
<comment type="caution">
    <text evidence="1">The sequence shown here is derived from an EMBL/GenBank/DDBJ whole genome shotgun (WGS) entry which is preliminary data.</text>
</comment>
<organism evidence="1 2">
    <name type="scientific">Sphingomonas trueperi</name>
    <dbReference type="NCBI Taxonomy" id="53317"/>
    <lineage>
        <taxon>Bacteria</taxon>
        <taxon>Pseudomonadati</taxon>
        <taxon>Pseudomonadota</taxon>
        <taxon>Alphaproteobacteria</taxon>
        <taxon>Sphingomonadales</taxon>
        <taxon>Sphingomonadaceae</taxon>
        <taxon>Sphingomonas</taxon>
    </lineage>
</organism>
<evidence type="ECO:0000313" key="2">
    <source>
        <dbReference type="Proteomes" id="UP000531251"/>
    </source>
</evidence>
<sequence>MDGLAYFRSSGRRAVPIACSIFHIRLERAVNSWGKIEMSGVNILRAVENIRSGTTVYTPVIELIVNAIQAIRLSKAKGSLVDVMILRSRQTDLEDGIGEVDGFIVSDDGIGFNEQHRNSFDTIYSALKAKDGGKGFGRFTCLKYFENLSVQSVFFEDGRFRARSFNMGTATDIIVNEDVSDTEATATGSQVRIDGIKRTRFPDKGIDTISRDLLPVFRPPIS</sequence>
<gene>
    <name evidence="1" type="ORF">GGR89_004253</name>
</gene>
<reference evidence="1 2" key="1">
    <citation type="submission" date="2020-03" db="EMBL/GenBank/DDBJ databases">
        <title>Genomic Encyclopedia of Type Strains, Phase IV (KMG-IV): sequencing the most valuable type-strain genomes for metagenomic binning, comparative biology and taxonomic classification.</title>
        <authorList>
            <person name="Goeker M."/>
        </authorList>
    </citation>
    <scope>NUCLEOTIDE SEQUENCE [LARGE SCALE GENOMIC DNA]</scope>
    <source>
        <strain evidence="1 2">DSM 7225</strain>
    </source>
</reference>
<dbReference type="Proteomes" id="UP000531251">
    <property type="component" value="Unassembled WGS sequence"/>
</dbReference>
<dbReference type="RefSeq" id="WP_125977429.1">
    <property type="nucleotide sequence ID" value="NZ_BAAADY010000037.1"/>
</dbReference>
<dbReference type="InterPro" id="IPR036890">
    <property type="entry name" value="HATPase_C_sf"/>
</dbReference>
<proteinExistence type="predicted"/>
<dbReference type="EMBL" id="JAATJB010000024">
    <property type="protein sequence ID" value="NJB99905.1"/>
    <property type="molecule type" value="Genomic_DNA"/>
</dbReference>
<dbReference type="SUPFAM" id="SSF55874">
    <property type="entry name" value="ATPase domain of HSP90 chaperone/DNA topoisomerase II/histidine kinase"/>
    <property type="match status" value="1"/>
</dbReference>
<keyword evidence="2" id="KW-1185">Reference proteome</keyword>
<name>A0A7X5Y528_9SPHN</name>
<protein>
    <recommendedName>
        <fullName evidence="3">Histidine kinase/DNA gyrase B/HSP90-like ATPase</fullName>
    </recommendedName>
</protein>
<accession>A0A7X5Y528</accession>
<evidence type="ECO:0008006" key="3">
    <source>
        <dbReference type="Google" id="ProtNLM"/>
    </source>
</evidence>
<dbReference type="AlphaFoldDB" id="A0A7X5Y528"/>
<dbReference type="Gene3D" id="3.30.565.10">
    <property type="entry name" value="Histidine kinase-like ATPase, C-terminal domain"/>
    <property type="match status" value="1"/>
</dbReference>